<dbReference type="RefSeq" id="XP_035342676.1">
    <property type="nucleotide sequence ID" value="XM_035486783.1"/>
</dbReference>
<feature type="region of interest" description="Disordered" evidence="1">
    <location>
        <begin position="129"/>
        <end position="188"/>
    </location>
</feature>
<protein>
    <submittedName>
        <fullName evidence="2">Uncharacterized protein</fullName>
    </submittedName>
</protein>
<feature type="compositionally biased region" description="Basic and acidic residues" evidence="1">
    <location>
        <begin position="1"/>
        <end position="10"/>
    </location>
</feature>
<sequence length="188" mass="20874">MKGRAWERGLGRASGRFQRETRIATPKPSQATGQSECRKSPTGRLREAGRSHCGAFQKKPAYVRRIAERSFLFLTLVLFLCLTKENINNKTTTHQVNEEQPPKSTTHRKNSIQYGLLCLSSVLTASMQRRRQRVGPARHTPITRRANRAGFSAHGDALESSAADVPIRPANAERGDMGPSVRQHISSG</sequence>
<evidence type="ECO:0000313" key="3">
    <source>
        <dbReference type="Proteomes" id="UP000509510"/>
    </source>
</evidence>
<name>A0A7H8QRH4_TALRU</name>
<dbReference type="EMBL" id="CP055899">
    <property type="protein sequence ID" value="QKX56498.1"/>
    <property type="molecule type" value="Genomic_DNA"/>
</dbReference>
<evidence type="ECO:0000313" key="2">
    <source>
        <dbReference type="EMBL" id="QKX56498.1"/>
    </source>
</evidence>
<evidence type="ECO:0000256" key="1">
    <source>
        <dbReference type="SAM" id="MobiDB-lite"/>
    </source>
</evidence>
<dbReference type="GeneID" id="55991106"/>
<dbReference type="KEGG" id="trg:TRUGW13939_03603"/>
<proteinExistence type="predicted"/>
<organism evidence="2 3">
    <name type="scientific">Talaromyces rugulosus</name>
    <name type="common">Penicillium rugulosum</name>
    <dbReference type="NCBI Taxonomy" id="121627"/>
    <lineage>
        <taxon>Eukaryota</taxon>
        <taxon>Fungi</taxon>
        <taxon>Dikarya</taxon>
        <taxon>Ascomycota</taxon>
        <taxon>Pezizomycotina</taxon>
        <taxon>Eurotiomycetes</taxon>
        <taxon>Eurotiomycetidae</taxon>
        <taxon>Eurotiales</taxon>
        <taxon>Trichocomaceae</taxon>
        <taxon>Talaromyces</taxon>
        <taxon>Talaromyces sect. Islandici</taxon>
    </lineage>
</organism>
<dbReference type="AlphaFoldDB" id="A0A7H8QRH4"/>
<feature type="region of interest" description="Disordered" evidence="1">
    <location>
        <begin position="1"/>
        <end position="49"/>
    </location>
</feature>
<accession>A0A7H8QRH4</accession>
<dbReference type="Proteomes" id="UP000509510">
    <property type="component" value="Chromosome II"/>
</dbReference>
<keyword evidence="3" id="KW-1185">Reference proteome</keyword>
<feature type="compositionally biased region" description="Basic and acidic residues" evidence="1">
    <location>
        <begin position="36"/>
        <end position="49"/>
    </location>
</feature>
<gene>
    <name evidence="2" type="ORF">TRUGW13939_03603</name>
</gene>
<reference evidence="3" key="1">
    <citation type="submission" date="2020-06" db="EMBL/GenBank/DDBJ databases">
        <title>A chromosome-scale genome assembly of Talaromyces rugulosus W13939.</title>
        <authorList>
            <person name="Wang B."/>
            <person name="Guo L."/>
            <person name="Ye K."/>
            <person name="Wang L."/>
        </authorList>
    </citation>
    <scope>NUCLEOTIDE SEQUENCE [LARGE SCALE GENOMIC DNA]</scope>
    <source>
        <strain evidence="3">W13939</strain>
    </source>
</reference>